<feature type="region of interest" description="Disordered" evidence="1">
    <location>
        <begin position="20"/>
        <end position="106"/>
    </location>
</feature>
<organism evidence="2 3">
    <name type="scientific">Lactuca sativa</name>
    <name type="common">Garden lettuce</name>
    <dbReference type="NCBI Taxonomy" id="4236"/>
    <lineage>
        <taxon>Eukaryota</taxon>
        <taxon>Viridiplantae</taxon>
        <taxon>Streptophyta</taxon>
        <taxon>Embryophyta</taxon>
        <taxon>Tracheophyta</taxon>
        <taxon>Spermatophyta</taxon>
        <taxon>Magnoliopsida</taxon>
        <taxon>eudicotyledons</taxon>
        <taxon>Gunneridae</taxon>
        <taxon>Pentapetalae</taxon>
        <taxon>asterids</taxon>
        <taxon>campanulids</taxon>
        <taxon>Asterales</taxon>
        <taxon>Asteraceae</taxon>
        <taxon>Cichorioideae</taxon>
        <taxon>Cichorieae</taxon>
        <taxon>Lactucinae</taxon>
        <taxon>Lactuca</taxon>
    </lineage>
</organism>
<evidence type="ECO:0000313" key="2">
    <source>
        <dbReference type="EMBL" id="KAJ0226749.1"/>
    </source>
</evidence>
<keyword evidence="3" id="KW-1185">Reference proteome</keyword>
<evidence type="ECO:0000256" key="1">
    <source>
        <dbReference type="SAM" id="MobiDB-lite"/>
    </source>
</evidence>
<accession>A0A9R1XV30</accession>
<sequence length="106" mass="11486">MPSRKSGRFSRVTSDEERIPVGVYVRAPGDVSEPPMIPNTSRGRGQGRGEGRGMGRGRGVVTTPIPTQSDHGSSRSHCGRGRDRGRGRATNMITREELADEIAQQI</sequence>
<dbReference type="EMBL" id="NBSK02000001">
    <property type="protein sequence ID" value="KAJ0226749.1"/>
    <property type="molecule type" value="Genomic_DNA"/>
</dbReference>
<dbReference type="AlphaFoldDB" id="A0A9R1XV30"/>
<protein>
    <submittedName>
        <fullName evidence="2">Uncharacterized protein</fullName>
    </submittedName>
</protein>
<gene>
    <name evidence="2" type="ORF">LSAT_V11C100047230</name>
</gene>
<reference evidence="2 3" key="1">
    <citation type="journal article" date="2017" name="Nat. Commun.">
        <title>Genome assembly with in vitro proximity ligation data and whole-genome triplication in lettuce.</title>
        <authorList>
            <person name="Reyes-Chin-Wo S."/>
            <person name="Wang Z."/>
            <person name="Yang X."/>
            <person name="Kozik A."/>
            <person name="Arikit S."/>
            <person name="Song C."/>
            <person name="Xia L."/>
            <person name="Froenicke L."/>
            <person name="Lavelle D.O."/>
            <person name="Truco M.J."/>
            <person name="Xia R."/>
            <person name="Zhu S."/>
            <person name="Xu C."/>
            <person name="Xu H."/>
            <person name="Xu X."/>
            <person name="Cox K."/>
            <person name="Korf I."/>
            <person name="Meyers B.C."/>
            <person name="Michelmore R.W."/>
        </authorList>
    </citation>
    <scope>NUCLEOTIDE SEQUENCE [LARGE SCALE GENOMIC DNA]</scope>
    <source>
        <strain evidence="3">cv. Salinas</strain>
        <tissue evidence="2">Seedlings</tissue>
    </source>
</reference>
<dbReference type="Proteomes" id="UP000235145">
    <property type="component" value="Unassembled WGS sequence"/>
</dbReference>
<comment type="caution">
    <text evidence="2">The sequence shown here is derived from an EMBL/GenBank/DDBJ whole genome shotgun (WGS) entry which is preliminary data.</text>
</comment>
<name>A0A9R1XV30_LACSA</name>
<proteinExistence type="predicted"/>
<evidence type="ECO:0000313" key="3">
    <source>
        <dbReference type="Proteomes" id="UP000235145"/>
    </source>
</evidence>